<keyword evidence="3 12" id="KW-0813">Transport</keyword>
<organism evidence="14 15">
    <name type="scientific">Orchesella dallaii</name>
    <dbReference type="NCBI Taxonomy" id="48710"/>
    <lineage>
        <taxon>Eukaryota</taxon>
        <taxon>Metazoa</taxon>
        <taxon>Ecdysozoa</taxon>
        <taxon>Arthropoda</taxon>
        <taxon>Hexapoda</taxon>
        <taxon>Collembola</taxon>
        <taxon>Entomobryomorpha</taxon>
        <taxon>Entomobryoidea</taxon>
        <taxon>Orchesellidae</taxon>
        <taxon>Orchesellinae</taxon>
        <taxon>Orchesella</taxon>
    </lineage>
</organism>
<evidence type="ECO:0000256" key="3">
    <source>
        <dbReference type="ARBA" id="ARBA00022448"/>
    </source>
</evidence>
<comment type="similarity">
    <text evidence="2 12">Belongs to the amiloride-sensitive sodium channel (TC 1.A.6) family.</text>
</comment>
<dbReference type="Pfam" id="PF00858">
    <property type="entry name" value="ASC"/>
    <property type="match status" value="1"/>
</dbReference>
<evidence type="ECO:0000256" key="11">
    <source>
        <dbReference type="ARBA" id="ARBA00023303"/>
    </source>
</evidence>
<evidence type="ECO:0000256" key="12">
    <source>
        <dbReference type="RuleBase" id="RU000679"/>
    </source>
</evidence>
<evidence type="ECO:0000256" key="6">
    <source>
        <dbReference type="ARBA" id="ARBA00022989"/>
    </source>
</evidence>
<reference evidence="14 15" key="1">
    <citation type="submission" date="2024-08" db="EMBL/GenBank/DDBJ databases">
        <authorList>
            <person name="Cucini C."/>
            <person name="Frati F."/>
        </authorList>
    </citation>
    <scope>NUCLEOTIDE SEQUENCE [LARGE SCALE GENOMIC DNA]</scope>
</reference>
<gene>
    <name evidence="14" type="ORF">ODALV1_LOCUS5346</name>
</gene>
<evidence type="ECO:0000256" key="10">
    <source>
        <dbReference type="ARBA" id="ARBA00023201"/>
    </source>
</evidence>
<keyword evidence="15" id="KW-1185">Reference proteome</keyword>
<proteinExistence type="inferred from homology"/>
<evidence type="ECO:0000256" key="8">
    <source>
        <dbReference type="ARBA" id="ARBA00023065"/>
    </source>
</evidence>
<keyword evidence="6 13" id="KW-1133">Transmembrane helix</keyword>
<evidence type="ECO:0000313" key="15">
    <source>
        <dbReference type="Proteomes" id="UP001642540"/>
    </source>
</evidence>
<evidence type="ECO:0000256" key="5">
    <source>
        <dbReference type="ARBA" id="ARBA00022692"/>
    </source>
</evidence>
<evidence type="ECO:0000256" key="7">
    <source>
        <dbReference type="ARBA" id="ARBA00023053"/>
    </source>
</evidence>
<feature type="transmembrane region" description="Helical" evidence="13">
    <location>
        <begin position="584"/>
        <end position="605"/>
    </location>
</feature>
<keyword evidence="10 12" id="KW-0739">Sodium transport</keyword>
<keyword evidence="7" id="KW-0915">Sodium</keyword>
<evidence type="ECO:0000256" key="1">
    <source>
        <dbReference type="ARBA" id="ARBA00004141"/>
    </source>
</evidence>
<protein>
    <recommendedName>
        <fullName evidence="16">Pickpocket protein 28</fullName>
    </recommendedName>
</protein>
<dbReference type="PRINTS" id="PR01078">
    <property type="entry name" value="AMINACHANNEL"/>
</dbReference>
<evidence type="ECO:0008006" key="16">
    <source>
        <dbReference type="Google" id="ProtNLM"/>
    </source>
</evidence>
<keyword evidence="9 13" id="KW-0472">Membrane</keyword>
<accession>A0ABP1PYU3</accession>
<evidence type="ECO:0000313" key="14">
    <source>
        <dbReference type="EMBL" id="CAL8082904.1"/>
    </source>
</evidence>
<keyword evidence="8 12" id="KW-0406">Ion transport</keyword>
<dbReference type="PANTHER" id="PTHR11690">
    <property type="entry name" value="AMILORIDE-SENSITIVE SODIUM CHANNEL-RELATED"/>
    <property type="match status" value="1"/>
</dbReference>
<name>A0ABP1PYU3_9HEXA</name>
<dbReference type="EMBL" id="CAXLJM020000016">
    <property type="protein sequence ID" value="CAL8082904.1"/>
    <property type="molecule type" value="Genomic_DNA"/>
</dbReference>
<dbReference type="Gene3D" id="1.10.287.770">
    <property type="entry name" value="YojJ-like"/>
    <property type="match status" value="1"/>
</dbReference>
<evidence type="ECO:0000256" key="4">
    <source>
        <dbReference type="ARBA" id="ARBA00022461"/>
    </source>
</evidence>
<evidence type="ECO:0000256" key="13">
    <source>
        <dbReference type="SAM" id="Phobius"/>
    </source>
</evidence>
<comment type="caution">
    <text evidence="14">The sequence shown here is derived from an EMBL/GenBank/DDBJ whole genome shotgun (WGS) entry which is preliminary data.</text>
</comment>
<dbReference type="PANTHER" id="PTHR11690:SF243">
    <property type="entry name" value="PICKPOCKET 12-RELATED"/>
    <property type="match status" value="1"/>
</dbReference>
<dbReference type="InterPro" id="IPR001873">
    <property type="entry name" value="ENaC"/>
</dbReference>
<evidence type="ECO:0000256" key="2">
    <source>
        <dbReference type="ARBA" id="ARBA00007193"/>
    </source>
</evidence>
<evidence type="ECO:0000256" key="9">
    <source>
        <dbReference type="ARBA" id="ARBA00023136"/>
    </source>
</evidence>
<dbReference type="Gene3D" id="2.60.470.10">
    <property type="entry name" value="Acid-sensing ion channels like domains"/>
    <property type="match status" value="1"/>
</dbReference>
<sequence>MPKNRLVSHFSHSKSPSHPVFETTKMGSIRRISCSYDGEYGDGIYRSNSLPTLHTAASAVVASVTGGSVRRKYRNSVLSTKCCESTKLCWWEPDPDYPSSTVDFCLDTSLHGMKYICQPQRHLTERIFWLFGFIIAIFAAGWLITDLWLKYLSTPLVVTFQPFETTVDQIPFPAITTCNMNKVLRSKAEKYIATAQGNNTDMETLEARKNVYYLDHVCKSSQSFSKRFNFSLNHGSVDPEILKMIHIGDGDDEQRDVVTFLRTASQQCSEMLLKCMWNDEVVNCNELFKPIETDFGECCVFNMAPPTLLFKHLNDSRDDQKEIDEWSEWQAEENGFLIKETDSHDKPVRTFPRRQIKAGKTYGLSILLNPDLDEYFCTSSDSVGFRLAPHLPIDVPHVMDLGIAIKPNTEVFLGIKPEITLADPDIKDFKLEKRNCYFQGEKELAYYKYYTVSNCIEECIANITYSNCGCVRYNMPRDDTRDLCGPGKFECVEGAKKSALQAGAKSVCNYCLPPCTELEYFSEVSYTDIPRDANIWVDGDNSTAKWAKNQVSIVHIFFVQDSTYARVRKELYGWVDLIANTGGILGLCMGFSTLSVIELIYFYSFRAWCRIRRRQSFWTIAAMKLHRMWKRAKIRSIKQNNMGRRMFGANNNSTREEILRNDPFIAIPVEFNSKLIFGRGLPSRMSQHVD</sequence>
<feature type="transmembrane region" description="Helical" evidence="13">
    <location>
        <begin position="127"/>
        <end position="149"/>
    </location>
</feature>
<comment type="subcellular location">
    <subcellularLocation>
        <location evidence="1">Membrane</location>
        <topology evidence="1">Multi-pass membrane protein</topology>
    </subcellularLocation>
</comment>
<keyword evidence="4 12" id="KW-0894">Sodium channel</keyword>
<keyword evidence="5 12" id="KW-0812">Transmembrane</keyword>
<dbReference type="Proteomes" id="UP001642540">
    <property type="component" value="Unassembled WGS sequence"/>
</dbReference>
<keyword evidence="11 12" id="KW-0407">Ion channel</keyword>